<evidence type="ECO:0000313" key="4">
    <source>
        <dbReference type="Proteomes" id="UP000193804"/>
    </source>
</evidence>
<dbReference type="Proteomes" id="UP000193804">
    <property type="component" value="Unassembled WGS sequence"/>
</dbReference>
<sequence length="493" mass="53583">MKKTIYQLGLWSLILALAFACEDDAEEVGLPTASFQFEVGETDFLTVTFENFSQNYESSEWNFGDGSAVSTEDNPVHTYEAAGTYDVTLTVTAASGETAERTAEVEVEDPNAKLTLLAGTESKTWKLLREGTSMLLASDPDFSQIFWPGNQNDGTRPCLYDDTFTFTRDGAYIYDDGGTFWGEDGVFPSEGCFEATAANMENVNGDNVSEFLSGTHEYTYDAAANQITLNGQGAWMGIVGLATTEKTPEPQSSVTFNAITAAGGDSGVDTLYINFDHDGTFWAITYVSYEDPSVEPALVTEFVPEECNPLEAVSPEIISHTFASNDASEWNLMQPVESGAGLTLGVDDPTDAAATKVGQYTRNAGVDFQELQFKLDPANAINFENMTTVTMDVYLPSSNDYSGDLTDNVFVGFGATECPPDWFTDQHEYQEMAVAKDTWVTITFDLSAPDFVGNDGNGATVFDRNDLDMIYIAIGGAGHGVGGEFYMRNFSIE</sequence>
<gene>
    <name evidence="3" type="ORF">SAMN05661096_00252</name>
</gene>
<protein>
    <submittedName>
        <fullName evidence="3">PKD repeat-containing protein</fullName>
    </submittedName>
</protein>
<dbReference type="PROSITE" id="PS50093">
    <property type="entry name" value="PKD"/>
    <property type="match status" value="1"/>
</dbReference>
<organism evidence="3 4">
    <name type="scientific">Marivirga sericea</name>
    <dbReference type="NCBI Taxonomy" id="1028"/>
    <lineage>
        <taxon>Bacteria</taxon>
        <taxon>Pseudomonadati</taxon>
        <taxon>Bacteroidota</taxon>
        <taxon>Cytophagia</taxon>
        <taxon>Cytophagales</taxon>
        <taxon>Marivirgaceae</taxon>
        <taxon>Marivirga</taxon>
    </lineage>
</organism>
<dbReference type="Pfam" id="PF18911">
    <property type="entry name" value="PKD_4"/>
    <property type="match status" value="1"/>
</dbReference>
<dbReference type="SUPFAM" id="SSF49299">
    <property type="entry name" value="PKD domain"/>
    <property type="match status" value="1"/>
</dbReference>
<reference evidence="4" key="1">
    <citation type="submission" date="2017-04" db="EMBL/GenBank/DDBJ databases">
        <authorList>
            <person name="Varghese N."/>
            <person name="Submissions S."/>
        </authorList>
    </citation>
    <scope>NUCLEOTIDE SEQUENCE [LARGE SCALE GENOMIC DNA]</scope>
    <source>
        <strain evidence="4">DSM 4125</strain>
    </source>
</reference>
<dbReference type="STRING" id="1028.SAMN05661096_00252"/>
<dbReference type="CDD" id="cd00146">
    <property type="entry name" value="PKD"/>
    <property type="match status" value="1"/>
</dbReference>
<proteinExistence type="predicted"/>
<dbReference type="AlphaFoldDB" id="A0A1X7I5D2"/>
<feature type="chain" id="PRO_5012597985" evidence="1">
    <location>
        <begin position="21"/>
        <end position="493"/>
    </location>
</feature>
<evidence type="ECO:0000259" key="2">
    <source>
        <dbReference type="PROSITE" id="PS50093"/>
    </source>
</evidence>
<dbReference type="InterPro" id="IPR013783">
    <property type="entry name" value="Ig-like_fold"/>
</dbReference>
<name>A0A1X7I5D2_9BACT</name>
<keyword evidence="4" id="KW-1185">Reference proteome</keyword>
<dbReference type="InterPro" id="IPR000601">
    <property type="entry name" value="PKD_dom"/>
</dbReference>
<dbReference type="InterPro" id="IPR035986">
    <property type="entry name" value="PKD_dom_sf"/>
</dbReference>
<evidence type="ECO:0000313" key="3">
    <source>
        <dbReference type="EMBL" id="SMG09726.1"/>
    </source>
</evidence>
<dbReference type="Gene3D" id="2.60.120.260">
    <property type="entry name" value="Galactose-binding domain-like"/>
    <property type="match status" value="1"/>
</dbReference>
<accession>A0A1X7I5D2</accession>
<dbReference type="EMBL" id="FXAW01000001">
    <property type="protein sequence ID" value="SMG09726.1"/>
    <property type="molecule type" value="Genomic_DNA"/>
</dbReference>
<feature type="domain" description="PKD" evidence="2">
    <location>
        <begin position="60"/>
        <end position="114"/>
    </location>
</feature>
<dbReference type="Gene3D" id="2.60.40.10">
    <property type="entry name" value="Immunoglobulins"/>
    <property type="match status" value="1"/>
</dbReference>
<dbReference type="RefSeq" id="WP_085515269.1">
    <property type="nucleotide sequence ID" value="NZ_FXAW01000001.1"/>
</dbReference>
<dbReference type="PROSITE" id="PS51257">
    <property type="entry name" value="PROKAR_LIPOPROTEIN"/>
    <property type="match status" value="1"/>
</dbReference>
<feature type="signal peptide" evidence="1">
    <location>
        <begin position="1"/>
        <end position="20"/>
    </location>
</feature>
<evidence type="ECO:0000256" key="1">
    <source>
        <dbReference type="SAM" id="SignalP"/>
    </source>
</evidence>
<dbReference type="SMART" id="SM00089">
    <property type="entry name" value="PKD"/>
    <property type="match status" value="1"/>
</dbReference>
<dbReference type="OrthoDB" id="753168at2"/>
<keyword evidence="1" id="KW-0732">Signal</keyword>
<dbReference type="InterPro" id="IPR022409">
    <property type="entry name" value="PKD/Chitinase_dom"/>
</dbReference>